<evidence type="ECO:0000313" key="15">
    <source>
        <dbReference type="EMBL" id="KAL1022905.1"/>
    </source>
</evidence>
<dbReference type="PANTHER" id="PTHR11866:SF10">
    <property type="entry name" value="PROSTAGLANDIN E2 RECEPTOR EP3 SUBTYPE"/>
    <property type="match status" value="1"/>
</dbReference>
<organism evidence="15 16">
    <name type="scientific">Umbra pygmaea</name>
    <name type="common">Eastern mudminnow</name>
    <dbReference type="NCBI Taxonomy" id="75934"/>
    <lineage>
        <taxon>Eukaryota</taxon>
        <taxon>Metazoa</taxon>
        <taxon>Chordata</taxon>
        <taxon>Craniata</taxon>
        <taxon>Vertebrata</taxon>
        <taxon>Euteleostomi</taxon>
        <taxon>Actinopterygii</taxon>
        <taxon>Neopterygii</taxon>
        <taxon>Teleostei</taxon>
        <taxon>Protacanthopterygii</taxon>
        <taxon>Esociformes</taxon>
        <taxon>Umbridae</taxon>
        <taxon>Umbra</taxon>
    </lineage>
</organism>
<dbReference type="PROSITE" id="PS50262">
    <property type="entry name" value="G_PROTEIN_RECEP_F1_2"/>
    <property type="match status" value="1"/>
</dbReference>
<sequence length="113" mass="12641">MCVLLICWAPLLVVMLQMISTQTSSHNCKSAAVAFTPSPSRDNQVDCNFFLSAIRLASLNQIMDPWVYLLLREILLRKFCQAASAVSKCSIEVQNKTEFEGQNEMLALDALNK</sequence>
<keyword evidence="3" id="KW-1003">Cell membrane</keyword>
<keyword evidence="9" id="KW-0325">Glycoprotein</keyword>
<keyword evidence="10" id="KW-0807">Transducer</keyword>
<keyword evidence="4" id="KW-0812">Transmembrane</keyword>
<dbReference type="EMBL" id="JAGEUA010000001">
    <property type="protein sequence ID" value="KAL1022905.1"/>
    <property type="molecule type" value="Genomic_DNA"/>
</dbReference>
<keyword evidence="13" id="KW-0732">Signal</keyword>
<name>A0ABD0Y419_UMBPY</name>
<evidence type="ECO:0000256" key="10">
    <source>
        <dbReference type="ARBA" id="ARBA00023224"/>
    </source>
</evidence>
<feature type="chain" id="PRO_5044807411" description="Prostaglandin E2 receptor EP3 subtype" evidence="13">
    <location>
        <begin position="26"/>
        <end position="113"/>
    </location>
</feature>
<evidence type="ECO:0000256" key="9">
    <source>
        <dbReference type="ARBA" id="ARBA00023180"/>
    </source>
</evidence>
<dbReference type="GO" id="GO:0005886">
    <property type="term" value="C:plasma membrane"/>
    <property type="evidence" value="ECO:0007669"/>
    <property type="project" value="UniProtKB-SubCell"/>
</dbReference>
<protein>
    <recommendedName>
        <fullName evidence="2">Prostaglandin E2 receptor EP3 subtype</fullName>
    </recommendedName>
    <alternativeName>
        <fullName evidence="11">Prostanoid EP3 receptor</fullName>
    </alternativeName>
</protein>
<dbReference type="PANTHER" id="PTHR11866">
    <property type="entry name" value="G-PROTEIN COUPLED RECEPTOR FAMILY 1 MEMBER"/>
    <property type="match status" value="1"/>
</dbReference>
<keyword evidence="8" id="KW-0675">Receptor</keyword>
<dbReference type="AlphaFoldDB" id="A0ABD0Y419"/>
<evidence type="ECO:0000259" key="14">
    <source>
        <dbReference type="PROSITE" id="PS50262"/>
    </source>
</evidence>
<accession>A0ABD0Y419</accession>
<comment type="subunit">
    <text evidence="12">Interacts (via C-terminus) with MKLN1.</text>
</comment>
<evidence type="ECO:0000256" key="3">
    <source>
        <dbReference type="ARBA" id="ARBA00022475"/>
    </source>
</evidence>
<evidence type="ECO:0000256" key="11">
    <source>
        <dbReference type="ARBA" id="ARBA00031591"/>
    </source>
</evidence>
<evidence type="ECO:0000256" key="8">
    <source>
        <dbReference type="ARBA" id="ARBA00023170"/>
    </source>
</evidence>
<gene>
    <name evidence="15" type="ORF">UPYG_G00034030</name>
</gene>
<comment type="subcellular location">
    <subcellularLocation>
        <location evidence="1">Cell membrane</location>
        <topology evidence="1">Multi-pass membrane protein</topology>
    </subcellularLocation>
</comment>
<keyword evidence="7" id="KW-0472">Membrane</keyword>
<keyword evidence="16" id="KW-1185">Reference proteome</keyword>
<keyword evidence="6" id="KW-0297">G-protein coupled receptor</keyword>
<evidence type="ECO:0000256" key="2">
    <source>
        <dbReference type="ARBA" id="ARBA00015397"/>
    </source>
</evidence>
<dbReference type="Proteomes" id="UP001557470">
    <property type="component" value="Unassembled WGS sequence"/>
</dbReference>
<evidence type="ECO:0000256" key="6">
    <source>
        <dbReference type="ARBA" id="ARBA00023040"/>
    </source>
</evidence>
<dbReference type="InterPro" id="IPR017452">
    <property type="entry name" value="GPCR_Rhodpsn_7TM"/>
</dbReference>
<evidence type="ECO:0000256" key="4">
    <source>
        <dbReference type="ARBA" id="ARBA00022692"/>
    </source>
</evidence>
<comment type="caution">
    <text evidence="15">The sequence shown here is derived from an EMBL/GenBank/DDBJ whole genome shotgun (WGS) entry which is preliminary data.</text>
</comment>
<dbReference type="GO" id="GO:0004930">
    <property type="term" value="F:G protein-coupled receptor activity"/>
    <property type="evidence" value="ECO:0007669"/>
    <property type="project" value="UniProtKB-KW"/>
</dbReference>
<evidence type="ECO:0000256" key="5">
    <source>
        <dbReference type="ARBA" id="ARBA00022989"/>
    </source>
</evidence>
<evidence type="ECO:0000256" key="12">
    <source>
        <dbReference type="ARBA" id="ARBA00046395"/>
    </source>
</evidence>
<keyword evidence="5" id="KW-1133">Transmembrane helix</keyword>
<evidence type="ECO:0000256" key="13">
    <source>
        <dbReference type="SAM" id="SignalP"/>
    </source>
</evidence>
<feature type="domain" description="G-protein coupled receptors family 1 profile" evidence="14">
    <location>
        <begin position="1"/>
        <end position="68"/>
    </location>
</feature>
<evidence type="ECO:0000256" key="7">
    <source>
        <dbReference type="ARBA" id="ARBA00023136"/>
    </source>
</evidence>
<evidence type="ECO:0000256" key="1">
    <source>
        <dbReference type="ARBA" id="ARBA00004651"/>
    </source>
</evidence>
<proteinExistence type="predicted"/>
<feature type="signal peptide" evidence="13">
    <location>
        <begin position="1"/>
        <end position="25"/>
    </location>
</feature>
<reference evidence="15 16" key="1">
    <citation type="submission" date="2024-06" db="EMBL/GenBank/DDBJ databases">
        <authorList>
            <person name="Pan Q."/>
            <person name="Wen M."/>
            <person name="Jouanno E."/>
            <person name="Zahm M."/>
            <person name="Klopp C."/>
            <person name="Cabau C."/>
            <person name="Louis A."/>
            <person name="Berthelot C."/>
            <person name="Parey E."/>
            <person name="Roest Crollius H."/>
            <person name="Montfort J."/>
            <person name="Robinson-Rechavi M."/>
            <person name="Bouchez O."/>
            <person name="Lampietro C."/>
            <person name="Lopez Roques C."/>
            <person name="Donnadieu C."/>
            <person name="Postlethwait J."/>
            <person name="Bobe J."/>
            <person name="Verreycken H."/>
            <person name="Guiguen Y."/>
        </authorList>
    </citation>
    <scope>NUCLEOTIDE SEQUENCE [LARGE SCALE GENOMIC DNA]</scope>
    <source>
        <strain evidence="15">Up_M1</strain>
        <tissue evidence="15">Testis</tissue>
    </source>
</reference>
<dbReference type="InterPro" id="IPR008365">
    <property type="entry name" value="Prostanoid_rcpt"/>
</dbReference>
<evidence type="ECO:0000313" key="16">
    <source>
        <dbReference type="Proteomes" id="UP001557470"/>
    </source>
</evidence>